<keyword evidence="2" id="KW-1185">Reference proteome</keyword>
<accession>A0A4C1SRC5</accession>
<dbReference type="Proteomes" id="UP000299102">
    <property type="component" value="Unassembled WGS sequence"/>
</dbReference>
<proteinExistence type="predicted"/>
<organism evidence="1 2">
    <name type="scientific">Eumeta variegata</name>
    <name type="common">Bagworm moth</name>
    <name type="synonym">Eumeta japonica</name>
    <dbReference type="NCBI Taxonomy" id="151549"/>
    <lineage>
        <taxon>Eukaryota</taxon>
        <taxon>Metazoa</taxon>
        <taxon>Ecdysozoa</taxon>
        <taxon>Arthropoda</taxon>
        <taxon>Hexapoda</taxon>
        <taxon>Insecta</taxon>
        <taxon>Pterygota</taxon>
        <taxon>Neoptera</taxon>
        <taxon>Endopterygota</taxon>
        <taxon>Lepidoptera</taxon>
        <taxon>Glossata</taxon>
        <taxon>Ditrysia</taxon>
        <taxon>Tineoidea</taxon>
        <taxon>Psychidae</taxon>
        <taxon>Oiketicinae</taxon>
        <taxon>Eumeta</taxon>
    </lineage>
</organism>
<gene>
    <name evidence="1" type="ORF">EVAR_72449_1</name>
</gene>
<dbReference type="AlphaFoldDB" id="A0A4C1SRC5"/>
<protein>
    <submittedName>
        <fullName evidence="1">Uncharacterized protein</fullName>
    </submittedName>
</protein>
<evidence type="ECO:0000313" key="1">
    <source>
        <dbReference type="EMBL" id="GBP03887.1"/>
    </source>
</evidence>
<name>A0A4C1SRC5_EUMVA</name>
<evidence type="ECO:0000313" key="2">
    <source>
        <dbReference type="Proteomes" id="UP000299102"/>
    </source>
</evidence>
<dbReference type="EMBL" id="BGZK01003710">
    <property type="protein sequence ID" value="GBP03887.1"/>
    <property type="molecule type" value="Genomic_DNA"/>
</dbReference>
<reference evidence="1 2" key="1">
    <citation type="journal article" date="2019" name="Commun. Biol.">
        <title>The bagworm genome reveals a unique fibroin gene that provides high tensile strength.</title>
        <authorList>
            <person name="Kono N."/>
            <person name="Nakamura H."/>
            <person name="Ohtoshi R."/>
            <person name="Tomita M."/>
            <person name="Numata K."/>
            <person name="Arakawa K."/>
        </authorList>
    </citation>
    <scope>NUCLEOTIDE SEQUENCE [LARGE SCALE GENOMIC DNA]</scope>
</reference>
<comment type="caution">
    <text evidence="1">The sequence shown here is derived from an EMBL/GenBank/DDBJ whole genome shotgun (WGS) entry which is preliminary data.</text>
</comment>
<sequence length="105" mass="11345">MGLVAVWFKRHYEECIVGTTSPSSLPRVLTIICARYEMAGCSPAKVKILLFLPSLTGLSNNAALVALENIAIVSVGTDQMQSNNTKRATVTKNMVVGLCCWVLDT</sequence>